<feature type="region of interest" description="Disordered" evidence="3">
    <location>
        <begin position="463"/>
        <end position="483"/>
    </location>
</feature>
<dbReference type="PANTHER" id="PTHR13213:SF2">
    <property type="entry name" value="MYB-BINDING PROTEIN 1A"/>
    <property type="match status" value="1"/>
</dbReference>
<dbReference type="Pfam" id="PF04931">
    <property type="entry name" value="DNA_pol_phi"/>
    <property type="match status" value="1"/>
</dbReference>
<proteinExistence type="predicted"/>
<reference evidence="5 6" key="1">
    <citation type="submission" date="2023-05" db="EMBL/GenBank/DDBJ databases">
        <title>B98-5 Cell Line De Novo Hybrid Assembly: An Optical Mapping Approach.</title>
        <authorList>
            <person name="Kananen K."/>
            <person name="Auerbach J.A."/>
            <person name="Kautto E."/>
            <person name="Blachly J.S."/>
        </authorList>
    </citation>
    <scope>NUCLEOTIDE SEQUENCE [LARGE SCALE GENOMIC DNA]</scope>
    <source>
        <strain evidence="5">B95-8</strain>
        <tissue evidence="5">Cell line</tissue>
    </source>
</reference>
<name>A0ABQ9VEY9_SAGOE</name>
<evidence type="ECO:0000313" key="4">
    <source>
        <dbReference type="EMBL" id="KAK2107779.1"/>
    </source>
</evidence>
<dbReference type="EMBL" id="JASSZA010000006">
    <property type="protein sequence ID" value="KAK2107802.1"/>
    <property type="molecule type" value="Genomic_DNA"/>
</dbReference>
<comment type="subcellular location">
    <subcellularLocation>
        <location evidence="1">Nucleus</location>
    </subcellularLocation>
</comment>
<sequence length="573" mass="62789">MLQTLKELKAPSSEPRAAAFQHLLLLVGIYFFKSPTESCDLLDDIQTCIRKSLGERCHGSCTKAIDPQEPPWVEVLVEILLALLAQPRHLMCQVAQSVFGHVCSHLTLRALQLILDVLNPETSEDEVDHVVVMDKSDEQWLKATEVLPAQARWGGRSGKITEVCDEPAATPQDKSKDSEESRGSESEDESSGGRARRRSMTGHGPGLLDTADECAAGWEGTGEWDRGGLLSPRVVCLPARGQADCWASVPQGGEESEDEEKLGDEAMMALDQNLTSIFAEQKLWIQAQQDEKSKPQKEKVLQCDFQIWVSLGAGASTASITAPPTCSMPCPHLADQLSRLQVLDLVEVLVTKQPENVLVLELLEPLLGIIQCSLRSSNSKQEQDLLHKTVCIFMHHLCHGRHYCHDLGDRVKALNGQVVWLVEQAGRQPDSTALYHFNASLYLLQVLKGGTAKGCMHEMQEELEAGTDPSPMTKGSQRPSPGLSHLSHLAWATSCLDLNLMMRIYSSALSSFLTKLHSPLTVPMFLSLFSWHPVSVGAHPAHLGSPLSPSPTHASQPSLPHQVLCKSLLPILV</sequence>
<evidence type="ECO:0000313" key="6">
    <source>
        <dbReference type="Proteomes" id="UP001266305"/>
    </source>
</evidence>
<dbReference type="EMBL" id="JASSZA010000006">
    <property type="protein sequence ID" value="KAK2107779.1"/>
    <property type="molecule type" value="Genomic_DNA"/>
</dbReference>
<protein>
    <submittedName>
        <fullName evidence="5">Uncharacterized protein</fullName>
    </submittedName>
</protein>
<feature type="compositionally biased region" description="Basic and acidic residues" evidence="3">
    <location>
        <begin position="173"/>
        <end position="185"/>
    </location>
</feature>
<keyword evidence="2" id="KW-0539">Nucleus</keyword>
<dbReference type="PANTHER" id="PTHR13213">
    <property type="entry name" value="MYB-BINDING PROTEIN 1A FAMILY MEMBER"/>
    <property type="match status" value="1"/>
</dbReference>
<comment type="caution">
    <text evidence="5">The sequence shown here is derived from an EMBL/GenBank/DDBJ whole genome shotgun (WGS) entry which is preliminary data.</text>
</comment>
<organism evidence="5 6">
    <name type="scientific">Saguinus oedipus</name>
    <name type="common">Cotton-top tamarin</name>
    <name type="synonym">Oedipomidas oedipus</name>
    <dbReference type="NCBI Taxonomy" id="9490"/>
    <lineage>
        <taxon>Eukaryota</taxon>
        <taxon>Metazoa</taxon>
        <taxon>Chordata</taxon>
        <taxon>Craniata</taxon>
        <taxon>Vertebrata</taxon>
        <taxon>Euteleostomi</taxon>
        <taxon>Mammalia</taxon>
        <taxon>Eutheria</taxon>
        <taxon>Euarchontoglires</taxon>
        <taxon>Primates</taxon>
        <taxon>Haplorrhini</taxon>
        <taxon>Platyrrhini</taxon>
        <taxon>Cebidae</taxon>
        <taxon>Callitrichinae</taxon>
        <taxon>Saguinus</taxon>
    </lineage>
</organism>
<keyword evidence="6" id="KW-1185">Reference proteome</keyword>
<evidence type="ECO:0000256" key="2">
    <source>
        <dbReference type="ARBA" id="ARBA00023242"/>
    </source>
</evidence>
<dbReference type="InterPro" id="IPR007015">
    <property type="entry name" value="DNA_pol_V/MYBBP1A"/>
</dbReference>
<accession>A0ABQ9VEY9</accession>
<evidence type="ECO:0000313" key="5">
    <source>
        <dbReference type="EMBL" id="KAK2107802.1"/>
    </source>
</evidence>
<evidence type="ECO:0000256" key="1">
    <source>
        <dbReference type="ARBA" id="ARBA00004123"/>
    </source>
</evidence>
<feature type="region of interest" description="Disordered" evidence="3">
    <location>
        <begin position="157"/>
        <end position="211"/>
    </location>
</feature>
<gene>
    <name evidence="4" type="ORF">P7K49_012944</name>
    <name evidence="5" type="ORF">P7K49_012967</name>
</gene>
<dbReference type="Proteomes" id="UP001266305">
    <property type="component" value="Unassembled WGS sequence"/>
</dbReference>
<evidence type="ECO:0000256" key="3">
    <source>
        <dbReference type="SAM" id="MobiDB-lite"/>
    </source>
</evidence>